<evidence type="ECO:0000313" key="3">
    <source>
        <dbReference type="Proteomes" id="UP000197587"/>
    </source>
</evidence>
<feature type="coiled-coil region" evidence="1">
    <location>
        <begin position="135"/>
        <end position="162"/>
    </location>
</feature>
<evidence type="ECO:0000313" key="2">
    <source>
        <dbReference type="EMBL" id="OWK99033.1"/>
    </source>
</evidence>
<name>A0A246BBH3_9FLAO</name>
<dbReference type="EMBL" id="JASZ02000003">
    <property type="protein sequence ID" value="OWK99033.1"/>
    <property type="molecule type" value="Genomic_DNA"/>
</dbReference>
<proteinExistence type="predicted"/>
<sequence>MKTTEHLALLQKIKTNLNSIKEVDDIGKELLDDIINFCEIDENLVYENLLNQENRALYLKEYQALIPESKNILANHKFIFDKFLARNLFNKLIRPYQFKWDFAYKELREPSDKKDELNNRLDSWGYNNDKNSDDIIRLTKDLDFAKQEYDIFKKKLEIIEDEKNEAFNGNLYLLSFSFKAFINKLNVIESNVSRLTESNDFFQNVFKNEKAILLAFSVFVKNNLLKEIPYLDFYNQITLSKTLTLEKNKSKDKYIAYAINKLKDFIIESEKEIWENKLVQYFNIKDYEKKKTVNIDDSKTEEHKKIDFEIEQYFEILKS</sequence>
<dbReference type="Proteomes" id="UP000197587">
    <property type="component" value="Unassembled WGS sequence"/>
</dbReference>
<protein>
    <submittedName>
        <fullName evidence="2">Uncharacterized protein</fullName>
    </submittedName>
</protein>
<reference evidence="2 3" key="1">
    <citation type="submission" date="2014-01" db="EMBL/GenBank/DDBJ databases">
        <authorList>
            <consortium name="Genome Consortium for Active Teaching"/>
            <person name="Sontag T.C."/>
            <person name="Newman J.D."/>
        </authorList>
    </citation>
    <scope>NUCLEOTIDE SEQUENCE [LARGE SCALE GENOMIC DNA]</scope>
    <source>
        <strain evidence="2 3">DSM 19056</strain>
    </source>
</reference>
<keyword evidence="1" id="KW-0175">Coiled coil</keyword>
<dbReference type="RefSeq" id="WP_031502678.1">
    <property type="nucleotide sequence ID" value="NZ_JASZ02000003.1"/>
</dbReference>
<comment type="caution">
    <text evidence="2">The sequence shown here is derived from an EMBL/GenBank/DDBJ whole genome shotgun (WGS) entry which is preliminary data.</text>
</comment>
<reference evidence="2 3" key="2">
    <citation type="submission" date="2017-05" db="EMBL/GenBank/DDBJ databases">
        <title>Genome of Chryseobacterium haifense.</title>
        <authorList>
            <person name="Newman J.D."/>
        </authorList>
    </citation>
    <scope>NUCLEOTIDE SEQUENCE [LARGE SCALE GENOMIC DNA]</scope>
    <source>
        <strain evidence="2 3">DSM 19056</strain>
    </source>
</reference>
<dbReference type="AlphaFoldDB" id="A0A246BBH3"/>
<organism evidence="2 3">
    <name type="scientific">Kaistella haifensis DSM 19056</name>
    <dbReference type="NCBI Taxonomy" id="1450526"/>
    <lineage>
        <taxon>Bacteria</taxon>
        <taxon>Pseudomonadati</taxon>
        <taxon>Bacteroidota</taxon>
        <taxon>Flavobacteriia</taxon>
        <taxon>Flavobacteriales</taxon>
        <taxon>Weeksellaceae</taxon>
        <taxon>Chryseobacterium group</taxon>
        <taxon>Kaistella</taxon>
    </lineage>
</organism>
<gene>
    <name evidence="2" type="ORF">AP75_02630</name>
</gene>
<accession>A0A246BBH3</accession>
<keyword evidence="3" id="KW-1185">Reference proteome</keyword>
<evidence type="ECO:0000256" key="1">
    <source>
        <dbReference type="SAM" id="Coils"/>
    </source>
</evidence>